<dbReference type="EMBL" id="CP038033">
    <property type="protein sequence ID" value="QBQ53957.1"/>
    <property type="molecule type" value="Genomic_DNA"/>
</dbReference>
<protein>
    <submittedName>
        <fullName evidence="3">Uncharacterized protein</fullName>
    </submittedName>
</protein>
<evidence type="ECO:0000256" key="1">
    <source>
        <dbReference type="SAM" id="MobiDB-lite"/>
    </source>
</evidence>
<evidence type="ECO:0000256" key="2">
    <source>
        <dbReference type="SAM" id="SignalP"/>
    </source>
</evidence>
<feature type="region of interest" description="Disordered" evidence="1">
    <location>
        <begin position="59"/>
        <end position="101"/>
    </location>
</feature>
<dbReference type="OrthoDB" id="9838112at2"/>
<proteinExistence type="predicted"/>
<feature type="signal peptide" evidence="2">
    <location>
        <begin position="1"/>
        <end position="25"/>
    </location>
</feature>
<feature type="compositionally biased region" description="Low complexity" evidence="1">
    <location>
        <begin position="63"/>
        <end position="83"/>
    </location>
</feature>
<keyword evidence="4" id="KW-1185">Reference proteome</keyword>
<organism evidence="3 4">
    <name type="scientific">Nitrosococcus wardiae</name>
    <dbReference type="NCBI Taxonomy" id="1814290"/>
    <lineage>
        <taxon>Bacteria</taxon>
        <taxon>Pseudomonadati</taxon>
        <taxon>Pseudomonadota</taxon>
        <taxon>Gammaproteobacteria</taxon>
        <taxon>Chromatiales</taxon>
        <taxon>Chromatiaceae</taxon>
        <taxon>Nitrosococcus</taxon>
    </lineage>
</organism>
<dbReference type="Proteomes" id="UP000294325">
    <property type="component" value="Chromosome"/>
</dbReference>
<dbReference type="RefSeq" id="WP_134356965.1">
    <property type="nucleotide sequence ID" value="NZ_CP038033.1"/>
</dbReference>
<reference evidence="3 4" key="1">
    <citation type="submission" date="2019-03" db="EMBL/GenBank/DDBJ databases">
        <title>The genome sequence of Nitrosococcus wardiae strain D1FHST reveals the archetypal metabolic capacity of ammonia-oxidizing Gammaproteobacteria.</title>
        <authorList>
            <person name="Wang L."/>
            <person name="Lim C.K."/>
            <person name="Hanson T.E."/>
            <person name="Dang H."/>
            <person name="Klotz M.G."/>
        </authorList>
    </citation>
    <scope>NUCLEOTIDE SEQUENCE [LARGE SCALE GENOMIC DNA]</scope>
    <source>
        <strain evidence="3 4">D1FHS</strain>
    </source>
</reference>
<dbReference type="KEGG" id="nwr:E3U44_05095"/>
<keyword evidence="2" id="KW-0732">Signal</keyword>
<name>A0A4P7BXC7_9GAMM</name>
<sequence>MSIKKWLLIICATSAGVLLSNKLLAQITLSGGNKFQNSETATVIFMCNINSIGRFGSPNQSLCDSSGSDSSSCSSSSSESSSGDSEEEDSMILEMSSNMPSNIRDGLLSRFENASACADFKSGMSTILDTSDPDCSVSSSPNNLVYSCDFRF</sequence>
<dbReference type="AlphaFoldDB" id="A0A4P7BXC7"/>
<evidence type="ECO:0000313" key="4">
    <source>
        <dbReference type="Proteomes" id="UP000294325"/>
    </source>
</evidence>
<accession>A0A4P7BXC7</accession>
<gene>
    <name evidence="3" type="ORF">E3U44_05095</name>
</gene>
<evidence type="ECO:0000313" key="3">
    <source>
        <dbReference type="EMBL" id="QBQ53957.1"/>
    </source>
</evidence>
<feature type="chain" id="PRO_5020399091" evidence="2">
    <location>
        <begin position="26"/>
        <end position="152"/>
    </location>
</feature>